<protein>
    <submittedName>
        <fullName evidence="1">Uncharacterized protein</fullName>
    </submittedName>
</protein>
<dbReference type="AlphaFoldDB" id="A0A7G7XDX6"/>
<evidence type="ECO:0000313" key="2">
    <source>
        <dbReference type="Proteomes" id="UP000515277"/>
    </source>
</evidence>
<dbReference type="EMBL" id="CP060201">
    <property type="protein sequence ID" value="QNH78171.1"/>
    <property type="molecule type" value="Genomic_DNA"/>
</dbReference>
<gene>
    <name evidence="1" type="ORF">GGI48_02975</name>
</gene>
<accession>A0A7G7XDX6</accession>
<organism evidence="1 2">
    <name type="scientific">Pseudomonas protegens</name>
    <dbReference type="NCBI Taxonomy" id="380021"/>
    <lineage>
        <taxon>Bacteria</taxon>
        <taxon>Pseudomonadati</taxon>
        <taxon>Pseudomonadota</taxon>
        <taxon>Gammaproteobacteria</taxon>
        <taxon>Pseudomonadales</taxon>
        <taxon>Pseudomonadaceae</taxon>
        <taxon>Pseudomonas</taxon>
    </lineage>
</organism>
<proteinExistence type="predicted"/>
<evidence type="ECO:0000313" key="1">
    <source>
        <dbReference type="EMBL" id="QNH78171.1"/>
    </source>
</evidence>
<reference evidence="2" key="1">
    <citation type="journal article" date="2020" name="Microbiol. Resour. Announc.">
        <title>Complete genome sequences of four natural Pseudomonas isolates that catabolize a wide range of aromatic compounds relevant to lignin valorization.</title>
        <authorList>
            <person name="Hatmaker E.A."/>
            <person name="Presley G."/>
            <person name="Cannon O."/>
            <person name="Guss A.M."/>
            <person name="Elkins J.G."/>
        </authorList>
    </citation>
    <scope>NUCLEOTIDE SEQUENCE [LARGE SCALE GENOMIC DNA]</scope>
    <source>
        <strain evidence="2">H1F5C</strain>
    </source>
</reference>
<dbReference type="Proteomes" id="UP000515277">
    <property type="component" value="Chromosome"/>
</dbReference>
<dbReference type="RefSeq" id="WP_179596890.1">
    <property type="nucleotide sequence ID" value="NZ_CP060201.1"/>
</dbReference>
<name>A0A7G7XDX6_9PSED</name>
<sequence>MNYQLWMEPDECQTFCLGGPQGNTARKLLHPDAQLVWEIEAHSHFEAMTQYYAYMEWGEYKTDLAGQE</sequence>